<comment type="caution">
    <text evidence="1">The sequence shown here is derived from an EMBL/GenBank/DDBJ whole genome shotgun (WGS) entry which is preliminary data.</text>
</comment>
<keyword evidence="2" id="KW-1185">Reference proteome</keyword>
<organism evidence="1 2">
    <name type="scientific">Paramarasmius palmivorus</name>
    <dbReference type="NCBI Taxonomy" id="297713"/>
    <lineage>
        <taxon>Eukaryota</taxon>
        <taxon>Fungi</taxon>
        <taxon>Dikarya</taxon>
        <taxon>Basidiomycota</taxon>
        <taxon>Agaricomycotina</taxon>
        <taxon>Agaricomycetes</taxon>
        <taxon>Agaricomycetidae</taxon>
        <taxon>Agaricales</taxon>
        <taxon>Marasmiineae</taxon>
        <taxon>Marasmiaceae</taxon>
        <taxon>Paramarasmius</taxon>
    </lineage>
</organism>
<proteinExistence type="predicted"/>
<reference evidence="1 2" key="1">
    <citation type="submission" date="2024-01" db="EMBL/GenBank/DDBJ databases">
        <title>A draft genome for a cacao thread blight-causing isolate of Paramarasmius palmivorus.</title>
        <authorList>
            <person name="Baruah I.K."/>
            <person name="Bukari Y."/>
            <person name="Amoako-Attah I."/>
            <person name="Meinhardt L.W."/>
            <person name="Bailey B.A."/>
            <person name="Cohen S.P."/>
        </authorList>
    </citation>
    <scope>NUCLEOTIDE SEQUENCE [LARGE SCALE GENOMIC DNA]</scope>
    <source>
        <strain evidence="1 2">GH-12</strain>
    </source>
</reference>
<gene>
    <name evidence="1" type="ORF">VNI00_017287</name>
</gene>
<protein>
    <submittedName>
        <fullName evidence="1">Uncharacterized protein</fullName>
    </submittedName>
</protein>
<evidence type="ECO:0000313" key="2">
    <source>
        <dbReference type="Proteomes" id="UP001383192"/>
    </source>
</evidence>
<sequence>MASLENAAVLVRALLSQLQDQIKLYEQGCLEITPNTLQLIQVILTEPSTTSFLPLTHFPLAHVTGTGAKVSEENVSTTSAVNTAQNDLTSQTVSAPDPSIQDLKCPRCGEQVLLPPDQLRWYAVTKGLRVGWVRGRDTARELCEGVPFAFYRWYPTEEAARNAFLAEYPSRTEILRPSDIEYPALGSGLGWLTP</sequence>
<evidence type="ECO:0000313" key="1">
    <source>
        <dbReference type="EMBL" id="KAK7021776.1"/>
    </source>
</evidence>
<dbReference type="EMBL" id="JAYKXP010000163">
    <property type="protein sequence ID" value="KAK7021776.1"/>
    <property type="molecule type" value="Genomic_DNA"/>
</dbReference>
<accession>A0AAW0B9M9</accession>
<dbReference type="Proteomes" id="UP001383192">
    <property type="component" value="Unassembled WGS sequence"/>
</dbReference>
<name>A0AAW0B9M9_9AGAR</name>
<dbReference type="AlphaFoldDB" id="A0AAW0B9M9"/>